<dbReference type="EC" id="5.4.99.-" evidence="3"/>
<dbReference type="InterPro" id="IPR050343">
    <property type="entry name" value="RsuA_PseudoU_synthase"/>
</dbReference>
<dbReference type="InterPro" id="IPR006145">
    <property type="entry name" value="PsdUridine_synth_RsuA/RluA"/>
</dbReference>
<dbReference type="Gene3D" id="3.30.70.580">
    <property type="entry name" value="Pseudouridine synthase I, catalytic domain, N-terminal subdomain"/>
    <property type="match status" value="1"/>
</dbReference>
<proteinExistence type="inferred from homology"/>
<dbReference type="NCBIfam" id="TIGR00093">
    <property type="entry name" value="pseudouridine synthase"/>
    <property type="match status" value="1"/>
</dbReference>
<keyword evidence="2 3" id="KW-0413">Isomerase</keyword>
<evidence type="ECO:0000256" key="1">
    <source>
        <dbReference type="ARBA" id="ARBA00008348"/>
    </source>
</evidence>
<evidence type="ECO:0000256" key="2">
    <source>
        <dbReference type="ARBA" id="ARBA00023235"/>
    </source>
</evidence>
<comment type="caution">
    <text evidence="5">The sequence shown here is derived from an EMBL/GenBank/DDBJ whole genome shotgun (WGS) entry which is preliminary data.</text>
</comment>
<sequence length="180" mass="20084">MALIAFNKPYGVLCQFTNESTGPARPTLADHITMPGVYPAGRLDLDSEGLLLLTDDGRLQARIADPRFKAPKTYLVQVEGEPDDAALTALRRGVRLKDGMTLPADARRIDPPALWPRVPPVRFRKSVPDCWLELTLREGRNRQVRRMTAAVGHPTLRLVRWAIGAWTLDGLAPGEWRQVD</sequence>
<protein>
    <recommendedName>
        <fullName evidence="3">Pseudouridine synthase</fullName>
        <ecNumber evidence="3">5.4.99.-</ecNumber>
    </recommendedName>
</protein>
<dbReference type="PANTHER" id="PTHR47683">
    <property type="entry name" value="PSEUDOURIDINE SYNTHASE FAMILY PROTEIN-RELATED"/>
    <property type="match status" value="1"/>
</dbReference>
<dbReference type="InterPro" id="IPR042092">
    <property type="entry name" value="PsdUridine_s_RsuA/RluB/E/F_cat"/>
</dbReference>
<dbReference type="PANTHER" id="PTHR47683:SF2">
    <property type="entry name" value="RNA-BINDING S4 DOMAIN-CONTAINING PROTEIN"/>
    <property type="match status" value="1"/>
</dbReference>
<dbReference type="GO" id="GO:0160137">
    <property type="term" value="F:23S rRNA pseudouridine(2457) synthase activity"/>
    <property type="evidence" value="ECO:0007669"/>
    <property type="project" value="UniProtKB-EC"/>
</dbReference>
<dbReference type="InterPro" id="IPR000748">
    <property type="entry name" value="PsdUridine_synth_RsuA/RluB/E/F"/>
</dbReference>
<dbReference type="Gene3D" id="3.30.70.1560">
    <property type="entry name" value="Alpha-L RNA-binding motif"/>
    <property type="match status" value="1"/>
</dbReference>
<comment type="similarity">
    <text evidence="1 3">Belongs to the pseudouridine synthase RsuA family.</text>
</comment>
<keyword evidence="6" id="KW-1185">Reference proteome</keyword>
<dbReference type="SUPFAM" id="SSF55120">
    <property type="entry name" value="Pseudouridine synthase"/>
    <property type="match status" value="1"/>
</dbReference>
<dbReference type="InterPro" id="IPR020103">
    <property type="entry name" value="PsdUridine_synth_cat_dom_sf"/>
</dbReference>
<evidence type="ECO:0000313" key="6">
    <source>
        <dbReference type="Proteomes" id="UP001184150"/>
    </source>
</evidence>
<evidence type="ECO:0000256" key="3">
    <source>
        <dbReference type="RuleBase" id="RU003887"/>
    </source>
</evidence>
<dbReference type="InterPro" id="IPR020094">
    <property type="entry name" value="TruA/RsuA/RluB/E/F_N"/>
</dbReference>
<dbReference type="Proteomes" id="UP001184150">
    <property type="component" value="Unassembled WGS sequence"/>
</dbReference>
<dbReference type="PROSITE" id="PS01149">
    <property type="entry name" value="PSI_RSU"/>
    <property type="match status" value="1"/>
</dbReference>
<reference evidence="5 6" key="1">
    <citation type="submission" date="2023-07" db="EMBL/GenBank/DDBJ databases">
        <title>Sorghum-associated microbial communities from plants grown in Nebraska, USA.</title>
        <authorList>
            <person name="Schachtman D."/>
        </authorList>
    </citation>
    <scope>NUCLEOTIDE SEQUENCE [LARGE SCALE GENOMIC DNA]</scope>
    <source>
        <strain evidence="5 6">DS1027</strain>
    </source>
</reference>
<dbReference type="InterPro" id="IPR018496">
    <property type="entry name" value="PsdUridine_synth_RsuA/RluB_CS"/>
</dbReference>
<gene>
    <name evidence="5" type="ORF">J2792_003524</name>
</gene>
<feature type="domain" description="Pseudouridine synthase RsuA/RluA-like" evidence="4">
    <location>
        <begin position="3"/>
        <end position="150"/>
    </location>
</feature>
<dbReference type="EMBL" id="JAVDRD010000011">
    <property type="protein sequence ID" value="MDR6512639.1"/>
    <property type="molecule type" value="Genomic_DNA"/>
</dbReference>
<accession>A0ABU1MQL7</accession>
<dbReference type="RefSeq" id="WP_309806133.1">
    <property type="nucleotide sequence ID" value="NZ_JAVDRD010000011.1"/>
</dbReference>
<dbReference type="Pfam" id="PF00849">
    <property type="entry name" value="PseudoU_synth_2"/>
    <property type="match status" value="1"/>
</dbReference>
<organism evidence="5 6">
    <name type="scientific">Novosphingobium capsulatum</name>
    <dbReference type="NCBI Taxonomy" id="13688"/>
    <lineage>
        <taxon>Bacteria</taxon>
        <taxon>Pseudomonadati</taxon>
        <taxon>Pseudomonadota</taxon>
        <taxon>Alphaproteobacteria</taxon>
        <taxon>Sphingomonadales</taxon>
        <taxon>Sphingomonadaceae</taxon>
        <taxon>Novosphingobium</taxon>
    </lineage>
</organism>
<evidence type="ECO:0000259" key="4">
    <source>
        <dbReference type="Pfam" id="PF00849"/>
    </source>
</evidence>
<name>A0ABU1MQL7_9SPHN</name>
<evidence type="ECO:0000313" key="5">
    <source>
        <dbReference type="EMBL" id="MDR6512639.1"/>
    </source>
</evidence>